<dbReference type="EMBL" id="CAKAEH010001142">
    <property type="protein sequence ID" value="CAG9532985.1"/>
    <property type="molecule type" value="Genomic_DNA"/>
</dbReference>
<feature type="region of interest" description="Disordered" evidence="1">
    <location>
        <begin position="423"/>
        <end position="450"/>
    </location>
</feature>
<proteinExistence type="predicted"/>
<comment type="caution">
    <text evidence="2">The sequence shown here is derived from an EMBL/GenBank/DDBJ whole genome shotgun (WGS) entry which is preliminary data.</text>
</comment>
<protein>
    <submittedName>
        <fullName evidence="2">Uncharacterized protein</fullName>
    </submittedName>
</protein>
<dbReference type="Proteomes" id="UP000746747">
    <property type="component" value="Unassembled WGS sequence"/>
</dbReference>
<dbReference type="AlphaFoldDB" id="A0A8J2M3N3"/>
<feature type="region of interest" description="Disordered" evidence="1">
    <location>
        <begin position="146"/>
        <end position="167"/>
    </location>
</feature>
<evidence type="ECO:0000256" key="1">
    <source>
        <dbReference type="SAM" id="MobiDB-lite"/>
    </source>
</evidence>
<keyword evidence="3" id="KW-1185">Reference proteome</keyword>
<accession>A0A8J2M3N3</accession>
<feature type="compositionally biased region" description="Basic and acidic residues" evidence="1">
    <location>
        <begin position="440"/>
        <end position="450"/>
    </location>
</feature>
<dbReference type="OrthoDB" id="5828183at2759"/>
<sequence>MSVSCSALHQIVPPSTRNSGDELTNGTFDSADTLSSSVDSLIAPERDDLDFRIQQRLEASRQGMLQLEVLRSKHQKLMKEMRIRLPHRNSEERPRDGFGKHKELSIVNSQTEIKLNDLRCDSPVSCCVSHRSSVSMDSGCVSLSSDFSSHSPMPSNTNRKFSLEDQRKKTDQNVITAEVGIDENPQLVAMAIESTTALHCHRTKCCTNWPRMKSMCFNYPDENNAVVVDSLSFSQITPPPIHRKFFTVGRSENVKARRPCLTASCFDIHSSTMLQKEQSPTRFPVNQSLGLNAKPVAISLSSKIPTSPYMRLRDPQELSQNSQVISHPESQSIFHASRIFVDRSPRIVQCRKQRMNIEKYDSDEESPRLLRAQPAVVLSRQQSYAHSNESSPCELRKVHLVESTNSQSNVTLEYHQQLNRCESSQSSETIVSDRPRRRKMEKDWKESENL</sequence>
<organism evidence="2 3">
    <name type="scientific">Cercopithifilaria johnstoni</name>
    <dbReference type="NCBI Taxonomy" id="2874296"/>
    <lineage>
        <taxon>Eukaryota</taxon>
        <taxon>Metazoa</taxon>
        <taxon>Ecdysozoa</taxon>
        <taxon>Nematoda</taxon>
        <taxon>Chromadorea</taxon>
        <taxon>Rhabditida</taxon>
        <taxon>Spirurina</taxon>
        <taxon>Spiruromorpha</taxon>
        <taxon>Filarioidea</taxon>
        <taxon>Onchocercidae</taxon>
        <taxon>Cercopithifilaria</taxon>
    </lineage>
</organism>
<feature type="compositionally biased region" description="Low complexity" evidence="1">
    <location>
        <begin position="146"/>
        <end position="155"/>
    </location>
</feature>
<feature type="region of interest" description="Disordered" evidence="1">
    <location>
        <begin position="1"/>
        <end position="30"/>
    </location>
</feature>
<evidence type="ECO:0000313" key="3">
    <source>
        <dbReference type="Proteomes" id="UP000746747"/>
    </source>
</evidence>
<gene>
    <name evidence="2" type="ORF">CJOHNSTONI_LOCUS3250</name>
</gene>
<evidence type="ECO:0000313" key="2">
    <source>
        <dbReference type="EMBL" id="CAG9532985.1"/>
    </source>
</evidence>
<reference evidence="2" key="1">
    <citation type="submission" date="2021-09" db="EMBL/GenBank/DDBJ databases">
        <authorList>
            <consortium name="Pathogen Informatics"/>
        </authorList>
    </citation>
    <scope>NUCLEOTIDE SEQUENCE</scope>
</reference>
<name>A0A8J2M3N3_9BILA</name>